<feature type="region of interest" description="Disordered" evidence="3">
    <location>
        <begin position="427"/>
        <end position="472"/>
    </location>
</feature>
<dbReference type="Proteomes" id="UP000002729">
    <property type="component" value="Unassembled WGS sequence"/>
</dbReference>
<dbReference type="GO" id="GO:0004016">
    <property type="term" value="F:adenylate cyclase activity"/>
    <property type="evidence" value="ECO:0007669"/>
    <property type="project" value="TreeGrafter"/>
</dbReference>
<feature type="region of interest" description="Disordered" evidence="3">
    <location>
        <begin position="31"/>
        <end position="73"/>
    </location>
</feature>
<feature type="domain" description="CS" evidence="4">
    <location>
        <begin position="1164"/>
        <end position="1289"/>
    </location>
</feature>
<keyword evidence="6" id="KW-1185">Reference proteome</keyword>
<feature type="compositionally biased region" description="Basic residues" evidence="3">
    <location>
        <begin position="566"/>
        <end position="580"/>
    </location>
</feature>
<dbReference type="OrthoDB" id="206701at2759"/>
<organism evidence="6">
    <name type="scientific">Aureococcus anophagefferens</name>
    <name type="common">Harmful bloom alga</name>
    <dbReference type="NCBI Taxonomy" id="44056"/>
    <lineage>
        <taxon>Eukaryota</taxon>
        <taxon>Sar</taxon>
        <taxon>Stramenopiles</taxon>
        <taxon>Ochrophyta</taxon>
        <taxon>Pelagophyceae</taxon>
        <taxon>Pelagomonadales</taxon>
        <taxon>Pelagomonadaceae</taxon>
        <taxon>Aureococcus</taxon>
    </lineage>
</organism>
<dbReference type="PANTHER" id="PTHR16305">
    <property type="entry name" value="TESTICULAR SOLUBLE ADENYLYL CYCLASE"/>
    <property type="match status" value="1"/>
</dbReference>
<feature type="compositionally biased region" description="Basic and acidic residues" evidence="3">
    <location>
        <begin position="1101"/>
        <end position="1117"/>
    </location>
</feature>
<dbReference type="PANTHER" id="PTHR16305:SF35">
    <property type="entry name" value="TRANSCRIPTIONAL ACTIVATOR DOMAIN"/>
    <property type="match status" value="1"/>
</dbReference>
<evidence type="ECO:0000313" key="5">
    <source>
        <dbReference type="EMBL" id="EGB08975.1"/>
    </source>
</evidence>
<dbReference type="GO" id="GO:0005524">
    <property type="term" value="F:ATP binding"/>
    <property type="evidence" value="ECO:0007669"/>
    <property type="project" value="UniProtKB-KW"/>
</dbReference>
<dbReference type="InParanoid" id="F0Y6D8"/>
<protein>
    <recommendedName>
        <fullName evidence="4">CS domain-containing protein</fullName>
    </recommendedName>
</protein>
<feature type="region of interest" description="Disordered" evidence="3">
    <location>
        <begin position="557"/>
        <end position="583"/>
    </location>
</feature>
<name>F0Y6D8_AURAN</name>
<dbReference type="RefSeq" id="XP_009036104.1">
    <property type="nucleotide sequence ID" value="XM_009037856.1"/>
</dbReference>
<evidence type="ECO:0000256" key="3">
    <source>
        <dbReference type="SAM" id="MobiDB-lite"/>
    </source>
</evidence>
<evidence type="ECO:0000256" key="2">
    <source>
        <dbReference type="ARBA" id="ARBA00022840"/>
    </source>
</evidence>
<feature type="compositionally biased region" description="Basic and acidic residues" evidence="3">
    <location>
        <begin position="31"/>
        <end position="40"/>
    </location>
</feature>
<evidence type="ECO:0000259" key="4">
    <source>
        <dbReference type="PROSITE" id="PS51203"/>
    </source>
</evidence>
<reference evidence="5 6" key="1">
    <citation type="journal article" date="2011" name="Proc. Natl. Acad. Sci. U.S.A.">
        <title>Niche of harmful alga Aureococcus anophagefferens revealed through ecogenomics.</title>
        <authorList>
            <person name="Gobler C.J."/>
            <person name="Berry D.L."/>
            <person name="Dyhrman S.T."/>
            <person name="Wilhelm S.W."/>
            <person name="Salamov A."/>
            <person name="Lobanov A.V."/>
            <person name="Zhang Y."/>
            <person name="Collier J.L."/>
            <person name="Wurch L.L."/>
            <person name="Kustka A.B."/>
            <person name="Dill B.D."/>
            <person name="Shah M."/>
            <person name="VerBerkmoes N.C."/>
            <person name="Kuo A."/>
            <person name="Terry A."/>
            <person name="Pangilinan J."/>
            <person name="Lindquist E.A."/>
            <person name="Lucas S."/>
            <person name="Paulsen I.T."/>
            <person name="Hattenrath-Lehmann T.K."/>
            <person name="Talmage S.C."/>
            <person name="Walker E.A."/>
            <person name="Koch F."/>
            <person name="Burson A.M."/>
            <person name="Marcoval M.A."/>
            <person name="Tang Y.Z."/>
            <person name="Lecleir G.R."/>
            <person name="Coyne K.J."/>
            <person name="Berg G.M."/>
            <person name="Bertrand E.M."/>
            <person name="Saito M.A."/>
            <person name="Gladyshev V.N."/>
            <person name="Grigoriev I.V."/>
        </authorList>
    </citation>
    <scope>NUCLEOTIDE SEQUENCE [LARGE SCALE GENOMIC DNA]</scope>
    <source>
        <strain evidence="6">CCMP 1984</strain>
    </source>
</reference>
<proteinExistence type="predicted"/>
<evidence type="ECO:0000256" key="1">
    <source>
        <dbReference type="ARBA" id="ARBA00022741"/>
    </source>
</evidence>
<dbReference type="PROSITE" id="PS51203">
    <property type="entry name" value="CS"/>
    <property type="match status" value="1"/>
</dbReference>
<sequence>MAKASPGEVRVEGVVRDAAARRGFAFERREAFTPKGKDAPVENYALEPGDGPSSRRGSRGSRPSISEARGLEPSEEPALAFVDRGGAAAAAARLCDAGEVVDALVVAGGAGQGKTALLEDVANRLREAGGLALYGSCREDDRRRPLSSVRGLVAGAVRFLLYRERTPESATRSLVPPRTDFDADRELATTFSSVDKLLPHEGDAPLCSSPLSPEQRNRRRRSYGDEPPDLDRDAPTFESRASLAEASRDGGASSPPATAVPPLERASFRFDDSPTRLPSPQRRALIDEAVELVERTQRPRRRGTVARRMHGEGAVGILGAEEDKRASRRERRRSWKLEEQPWIDDAAPLEPRVAPRGAAAAPPAAAPTRAQLQLATLVELGHVRARDAARLFDILEVDEEGADNDGDPAEAAAARRRAAELAFHAAARGKGHLEPPSPKTPTRKHRFPGARARARSDPGSGPDDDDGDGGGDDGAASAVLALFRRCAARAARASALPLTLLVDNGHNLDGASCRLLGRLRAETAGAARVVLAHRPLATKRTRAFDALLRALNADGGGRLAASPRTGRSKSTRPSPSKRPKSGVTKLLRGGQYRVHPGGDDGEAPIATVEVALGPLSFVEMRQLVGVAAEGWRAFVDVQFALVEFLLERSSGNPFVALELLHELLERRVAAVDGATGELRLSGDASGAVGVPAAVAAAVSGAFDTLDSACQAALRLAAALGHRADVACLAYLFDYFFPEDADVREREQRSALTFEASRSSFGDVSRELLRLKYVVADGNDVVFVSDLARSVLYHQMVTADRRKVHRQIVCWQTFRLVKNESSPGLEGDVAFHALCSDQPLLAFHFCVLAFGDAVRDGRVDVALGFCDDCALISENHALPAALCAFAQIGLMRAAARVAAGDYGGALDALDAVVEASDYAPPACAWTCFAPASPAVRRRRRHGDLARGARARPVALPSGGAAAGPRDDAALEAFTAEASRGPGLSARRLGRAADALRRSLERAIARADRDRAGLRRAFAPLPSCTTHRPQPKARPMSALTNYDRFAGIGDDEEAEEAAARPPRPVVTRLDNASTITIGGGGWSAAPTPAPAPKPKPAGGIDYSRWDHLDDSESDGEPNRYIEDDVFREREEEWKAEAAAAAPTPAPVSREVVADATLDGGLILDAASAPAVAWAQTADDVAIRFRVDGAAKGADVKLTVAYDGDARACALSLEAPGASLGGLLAHDVWCEGDDRPTFKVCLNDAEAAALKELDWVLEPARAPLPAGAKCVVLCLKKRSFAVDVVAWWPTLFRKDAAPAGLAPETPRDTRALAGRVRRGAKTAGVQAAWDGAHAAFLDKVQAGPPAPVDIA</sequence>
<dbReference type="EMBL" id="GL833126">
    <property type="protein sequence ID" value="EGB08975.1"/>
    <property type="molecule type" value="Genomic_DNA"/>
</dbReference>
<feature type="region of interest" description="Disordered" evidence="3">
    <location>
        <begin position="1075"/>
        <end position="1117"/>
    </location>
</feature>
<dbReference type="KEGG" id="aaf:AURANDRAFT_63532"/>
<keyword evidence="1" id="KW-0547">Nucleotide-binding</keyword>
<dbReference type="GeneID" id="20224381"/>
<dbReference type="InterPro" id="IPR007052">
    <property type="entry name" value="CS_dom"/>
</dbReference>
<feature type="compositionally biased region" description="Acidic residues" evidence="3">
    <location>
        <begin position="462"/>
        <end position="471"/>
    </location>
</feature>
<dbReference type="GO" id="GO:0005737">
    <property type="term" value="C:cytoplasm"/>
    <property type="evidence" value="ECO:0007669"/>
    <property type="project" value="TreeGrafter"/>
</dbReference>
<accession>F0Y6D8</accession>
<evidence type="ECO:0000313" key="6">
    <source>
        <dbReference type="Proteomes" id="UP000002729"/>
    </source>
</evidence>
<feature type="compositionally biased region" description="Low complexity" evidence="3">
    <location>
        <begin position="48"/>
        <end position="64"/>
    </location>
</feature>
<feature type="region of interest" description="Disordered" evidence="3">
    <location>
        <begin position="198"/>
        <end position="279"/>
    </location>
</feature>
<keyword evidence="2" id="KW-0067">ATP-binding</keyword>
<gene>
    <name evidence="5" type="ORF">AURANDRAFT_63532</name>
</gene>